<dbReference type="SUPFAM" id="SSF53822">
    <property type="entry name" value="Periplasmic binding protein-like I"/>
    <property type="match status" value="1"/>
</dbReference>
<dbReference type="PANTHER" id="PTHR30146:SF33">
    <property type="entry name" value="TRANSCRIPTIONAL REGULATOR"/>
    <property type="match status" value="1"/>
</dbReference>
<evidence type="ECO:0000313" key="7">
    <source>
        <dbReference type="Proteomes" id="UP000585665"/>
    </source>
</evidence>
<dbReference type="InterPro" id="IPR000843">
    <property type="entry name" value="HTH_LacI"/>
</dbReference>
<dbReference type="Pfam" id="PF13377">
    <property type="entry name" value="Peripla_BP_3"/>
    <property type="match status" value="1"/>
</dbReference>
<dbReference type="AlphaFoldDB" id="A0A850PFD5"/>
<dbReference type="SUPFAM" id="SSF47413">
    <property type="entry name" value="lambda repressor-like DNA-binding domains"/>
    <property type="match status" value="1"/>
</dbReference>
<dbReference type="CDD" id="cd01392">
    <property type="entry name" value="HTH_LacI"/>
    <property type="match status" value="1"/>
</dbReference>
<dbReference type="PROSITE" id="PS50932">
    <property type="entry name" value="HTH_LACI_2"/>
    <property type="match status" value="1"/>
</dbReference>
<evidence type="ECO:0000313" key="6">
    <source>
        <dbReference type="EMBL" id="NVN40956.1"/>
    </source>
</evidence>
<organism evidence="6 7">
    <name type="scientific">Ameyamaea chiangmaiensis</name>
    <dbReference type="NCBI Taxonomy" id="442969"/>
    <lineage>
        <taxon>Bacteria</taxon>
        <taxon>Pseudomonadati</taxon>
        <taxon>Pseudomonadota</taxon>
        <taxon>Alphaproteobacteria</taxon>
        <taxon>Acetobacterales</taxon>
        <taxon>Acetobacteraceae</taxon>
        <taxon>Ameyamaea</taxon>
    </lineage>
</organism>
<evidence type="ECO:0000259" key="5">
    <source>
        <dbReference type="PROSITE" id="PS50932"/>
    </source>
</evidence>
<dbReference type="InterPro" id="IPR046335">
    <property type="entry name" value="LacI/GalR-like_sensor"/>
</dbReference>
<keyword evidence="1" id="KW-0805">Transcription regulation</keyword>
<evidence type="ECO:0000256" key="1">
    <source>
        <dbReference type="ARBA" id="ARBA00023015"/>
    </source>
</evidence>
<evidence type="ECO:0000256" key="2">
    <source>
        <dbReference type="ARBA" id="ARBA00023125"/>
    </source>
</evidence>
<dbReference type="Pfam" id="PF00356">
    <property type="entry name" value="LacI"/>
    <property type="match status" value="1"/>
</dbReference>
<evidence type="ECO:0000256" key="4">
    <source>
        <dbReference type="SAM" id="MobiDB-lite"/>
    </source>
</evidence>
<dbReference type="CDD" id="cd01575">
    <property type="entry name" value="PBP1_GntR"/>
    <property type="match status" value="1"/>
</dbReference>
<feature type="domain" description="HTH lacI-type" evidence="5">
    <location>
        <begin position="41"/>
        <end position="95"/>
    </location>
</feature>
<dbReference type="Gene3D" id="1.10.260.40">
    <property type="entry name" value="lambda repressor-like DNA-binding domains"/>
    <property type="match status" value="1"/>
</dbReference>
<dbReference type="GO" id="GO:0000976">
    <property type="term" value="F:transcription cis-regulatory region binding"/>
    <property type="evidence" value="ECO:0007669"/>
    <property type="project" value="TreeGrafter"/>
</dbReference>
<dbReference type="EMBL" id="JABXXR010000077">
    <property type="protein sequence ID" value="NVN40956.1"/>
    <property type="molecule type" value="Genomic_DNA"/>
</dbReference>
<feature type="compositionally biased region" description="Polar residues" evidence="4">
    <location>
        <begin position="20"/>
        <end position="31"/>
    </location>
</feature>
<dbReference type="GO" id="GO:0003700">
    <property type="term" value="F:DNA-binding transcription factor activity"/>
    <property type="evidence" value="ECO:0007669"/>
    <property type="project" value="TreeGrafter"/>
</dbReference>
<dbReference type="SMART" id="SM00354">
    <property type="entry name" value="HTH_LACI"/>
    <property type="match status" value="1"/>
</dbReference>
<reference evidence="6 7" key="1">
    <citation type="submission" date="2020-06" db="EMBL/GenBank/DDBJ databases">
        <title>Description of novel acetic acid bacteria.</title>
        <authorList>
            <person name="Sombolestani A."/>
        </authorList>
    </citation>
    <scope>NUCLEOTIDE SEQUENCE [LARGE SCALE GENOMIC DNA]</scope>
    <source>
        <strain evidence="6 7">LMG 27010</strain>
    </source>
</reference>
<comment type="caution">
    <text evidence="6">The sequence shown here is derived from an EMBL/GenBank/DDBJ whole genome shotgun (WGS) entry which is preliminary data.</text>
</comment>
<keyword evidence="2 6" id="KW-0238">DNA-binding</keyword>
<dbReference type="InterPro" id="IPR010982">
    <property type="entry name" value="Lambda_DNA-bd_dom_sf"/>
</dbReference>
<sequence>MSTAVKTNKKKTGRAAGDTGVQTSVSPAPTRTRNRPVDTRPTIRDVSALAGVSRMTVSRFLRSPEVVQEETRQIVARAIDELGYVPDRAAGALSTRRSGFVGLIVPTITNTNFAQAARGLTDMLRRDGFEVLIGYTDYDDAVFLRHVKAMLARRAEALVLPSGPRPVSLQRLLNRETIPLVEIAGLPTRPLDRVVGYSNRAAGRLAAEYLIGLGYTRIGAIGAAGEGTARDHRGGRRIDGFRDALLEAGLSDEWVLRQGDPPVSFTHGARTMGNLLDRAPGLEAVFAVSDLVGVGAMMECRRRGIDIPRDLSLIGFGSFEIGREVVPSLTTVGVDYRAMGERAGRMLLDVLGGRGETDRVVDVGMQLVVRETTTAARRPATTRDVTVAETAP</sequence>
<dbReference type="Proteomes" id="UP000585665">
    <property type="component" value="Unassembled WGS sequence"/>
</dbReference>
<protein>
    <submittedName>
        <fullName evidence="6">LacI family DNA-binding transcriptional regulator</fullName>
    </submittedName>
</protein>
<accession>A0A850PFD5</accession>
<gene>
    <name evidence="6" type="ORF">HUK82_10325</name>
</gene>
<dbReference type="InterPro" id="IPR028082">
    <property type="entry name" value="Peripla_BP_I"/>
</dbReference>
<keyword evidence="3" id="KW-0804">Transcription</keyword>
<evidence type="ECO:0000256" key="3">
    <source>
        <dbReference type="ARBA" id="ARBA00023163"/>
    </source>
</evidence>
<dbReference type="PANTHER" id="PTHR30146">
    <property type="entry name" value="LACI-RELATED TRANSCRIPTIONAL REPRESSOR"/>
    <property type="match status" value="1"/>
</dbReference>
<feature type="region of interest" description="Disordered" evidence="4">
    <location>
        <begin position="1"/>
        <end position="40"/>
    </location>
</feature>
<keyword evidence="7" id="KW-1185">Reference proteome</keyword>
<name>A0A850PFD5_9PROT</name>
<dbReference type="Gene3D" id="3.40.50.2300">
    <property type="match status" value="2"/>
</dbReference>
<proteinExistence type="predicted"/>